<dbReference type="EMBL" id="JBHSTZ010000002">
    <property type="protein sequence ID" value="MFC6379973.1"/>
    <property type="molecule type" value="Genomic_DNA"/>
</dbReference>
<comment type="caution">
    <text evidence="1">The sequence shown here is derived from an EMBL/GenBank/DDBJ whole genome shotgun (WGS) entry which is preliminary data.</text>
</comment>
<accession>A0ABW1W5I2</accession>
<dbReference type="RefSeq" id="WP_201562677.1">
    <property type="nucleotide sequence ID" value="NZ_CAJGZK010000009.1"/>
</dbReference>
<keyword evidence="2" id="KW-1185">Reference proteome</keyword>
<name>A0ABW1W5I2_9GAMM</name>
<gene>
    <name evidence="1" type="ORF">ACFP58_00560</name>
</gene>
<evidence type="ECO:0000313" key="2">
    <source>
        <dbReference type="Proteomes" id="UP001596264"/>
    </source>
</evidence>
<sequence length="280" mass="31286">MIEFEVGNQPFSIYAFDAQEIQQNLDRQAVNVIASGPSIADVDFTALLDTATIFINGSISLTAQHTFTNVVGYVISDARFIFHQPDILNKYYTGQPLYATLAVLEALVSAHPEIIKKYHHKMRIIYPVDRPWGVKGNNSEFSHLLLKEDSQYQALNRKTPLLAFAPHPKFVIESHHQPAPIGLSLDITHGFVEAGTVAYVATQLAFSRDAGTLHLYGIDLLNNDKPRFYENNERSAPTTLNNVMTNTIVPSFNLLAKTYQQLGVNIVNHSPISQSLFNFN</sequence>
<dbReference type="Proteomes" id="UP001596264">
    <property type="component" value="Unassembled WGS sequence"/>
</dbReference>
<protein>
    <recommendedName>
        <fullName evidence="3">Lipopolysaccharide core biosynthesis protein</fullName>
    </recommendedName>
</protein>
<evidence type="ECO:0008006" key="3">
    <source>
        <dbReference type="Google" id="ProtNLM"/>
    </source>
</evidence>
<evidence type="ECO:0000313" key="1">
    <source>
        <dbReference type="EMBL" id="MFC6379973.1"/>
    </source>
</evidence>
<organism evidence="1 2">
    <name type="scientific">Psychrobacter glacincola</name>
    <dbReference type="NCBI Taxonomy" id="56810"/>
    <lineage>
        <taxon>Bacteria</taxon>
        <taxon>Pseudomonadati</taxon>
        <taxon>Pseudomonadota</taxon>
        <taxon>Gammaproteobacteria</taxon>
        <taxon>Moraxellales</taxon>
        <taxon>Moraxellaceae</taxon>
        <taxon>Psychrobacter</taxon>
    </lineage>
</organism>
<proteinExistence type="predicted"/>
<reference evidence="2" key="1">
    <citation type="journal article" date="2019" name="Int. J. Syst. Evol. Microbiol.">
        <title>The Global Catalogue of Microorganisms (GCM) 10K type strain sequencing project: providing services to taxonomists for standard genome sequencing and annotation.</title>
        <authorList>
            <consortium name="The Broad Institute Genomics Platform"/>
            <consortium name="The Broad Institute Genome Sequencing Center for Infectious Disease"/>
            <person name="Wu L."/>
            <person name="Ma J."/>
        </authorList>
    </citation>
    <scope>NUCLEOTIDE SEQUENCE [LARGE SCALE GENOMIC DNA]</scope>
    <source>
        <strain evidence="2">CCM 2050</strain>
    </source>
</reference>